<comment type="caution">
    <text evidence="2">The sequence shown here is derived from an EMBL/GenBank/DDBJ whole genome shotgun (WGS) entry which is preliminary data.</text>
</comment>
<dbReference type="AlphaFoldDB" id="A0AAW9WJ36"/>
<protein>
    <recommendedName>
        <fullName evidence="4">Transcriptional regulator</fullName>
    </recommendedName>
</protein>
<sequence length="140" mass="16854">MVMGNRIPTEAWRIIEPKVRRYPQNKAEYEERIDEIMNQKGGSDGQPKGNSIGNPTERLAIKIADDPWLQRVKREIDAVESVYNNMRPEHQKVIRVRFWSYRYHNMKYFDMERCTSYRERQMQRIVRDFIYAVGKKLGEI</sequence>
<proteinExistence type="predicted"/>
<dbReference type="EMBL" id="WNME01000012">
    <property type="protein sequence ID" value="MUB64972.1"/>
    <property type="molecule type" value="Genomic_DNA"/>
</dbReference>
<accession>A0AAW9WJ36</accession>
<reference evidence="2 3" key="1">
    <citation type="submission" date="2019-09" db="EMBL/GenBank/DDBJ databases">
        <title>Draft genome sequencing of Hungatella hathewayi 123Y-2.</title>
        <authorList>
            <person name="Lv Q."/>
            <person name="Li S."/>
        </authorList>
    </citation>
    <scope>NUCLEOTIDE SEQUENCE [LARGE SCALE GENOMIC DNA]</scope>
    <source>
        <strain evidence="2 3">123Y-2</strain>
    </source>
</reference>
<dbReference type="InterPro" id="IPR006523">
    <property type="entry name" value="RinA"/>
</dbReference>
<dbReference type="NCBIfam" id="TIGR01636">
    <property type="entry name" value="phage_rinA"/>
    <property type="match status" value="1"/>
</dbReference>
<evidence type="ECO:0000313" key="3">
    <source>
        <dbReference type="Proteomes" id="UP000434223"/>
    </source>
</evidence>
<gene>
    <name evidence="2" type="ORF">GNE07_18250</name>
</gene>
<evidence type="ECO:0008006" key="4">
    <source>
        <dbReference type="Google" id="ProtNLM"/>
    </source>
</evidence>
<dbReference type="Proteomes" id="UP000434223">
    <property type="component" value="Unassembled WGS sequence"/>
</dbReference>
<evidence type="ECO:0000313" key="2">
    <source>
        <dbReference type="EMBL" id="MUB64972.1"/>
    </source>
</evidence>
<organism evidence="2 3">
    <name type="scientific">Hungatella hathewayi</name>
    <dbReference type="NCBI Taxonomy" id="154046"/>
    <lineage>
        <taxon>Bacteria</taxon>
        <taxon>Bacillati</taxon>
        <taxon>Bacillota</taxon>
        <taxon>Clostridia</taxon>
        <taxon>Lachnospirales</taxon>
        <taxon>Lachnospiraceae</taxon>
        <taxon>Hungatella</taxon>
    </lineage>
</organism>
<feature type="region of interest" description="Disordered" evidence="1">
    <location>
        <begin position="36"/>
        <end position="55"/>
    </location>
</feature>
<name>A0AAW9WJ36_9FIRM</name>
<evidence type="ECO:0000256" key="1">
    <source>
        <dbReference type="SAM" id="MobiDB-lite"/>
    </source>
</evidence>